<keyword evidence="3" id="KW-0963">Cytoplasm</keyword>
<feature type="non-terminal residue" evidence="11">
    <location>
        <position position="470"/>
    </location>
</feature>
<dbReference type="AlphaFoldDB" id="V4NL95"/>
<dbReference type="Pfam" id="PF15612">
    <property type="entry name" value="WHIM1"/>
    <property type="match status" value="1"/>
</dbReference>
<dbReference type="SMART" id="SM00571">
    <property type="entry name" value="DDT"/>
    <property type="match status" value="1"/>
</dbReference>
<dbReference type="InterPro" id="IPR018866">
    <property type="entry name" value="Znf-4CXXC_R1"/>
</dbReference>
<gene>
    <name evidence="11" type="ORF">EUTSA_v10028126mg</name>
</gene>
<organism evidence="11 12">
    <name type="scientific">Eutrema salsugineum</name>
    <name type="common">Saltwater cress</name>
    <name type="synonym">Sisymbrium salsugineum</name>
    <dbReference type="NCBI Taxonomy" id="72664"/>
    <lineage>
        <taxon>Eukaryota</taxon>
        <taxon>Viridiplantae</taxon>
        <taxon>Streptophyta</taxon>
        <taxon>Embryophyta</taxon>
        <taxon>Tracheophyta</taxon>
        <taxon>Spermatophyta</taxon>
        <taxon>Magnoliopsida</taxon>
        <taxon>eudicotyledons</taxon>
        <taxon>Gunneridae</taxon>
        <taxon>Pentapetalae</taxon>
        <taxon>rosids</taxon>
        <taxon>malvids</taxon>
        <taxon>Brassicales</taxon>
        <taxon>Brassicaceae</taxon>
        <taxon>Eutremeae</taxon>
        <taxon>Eutrema</taxon>
    </lineage>
</organism>
<evidence type="ECO:0000256" key="8">
    <source>
        <dbReference type="ARBA" id="ARBA00023163"/>
    </source>
</evidence>
<dbReference type="EMBL" id="KI517416">
    <property type="protein sequence ID" value="ESQ47181.1"/>
    <property type="molecule type" value="Genomic_DNA"/>
</dbReference>
<keyword evidence="12" id="KW-1185">Reference proteome</keyword>
<dbReference type="eggNOG" id="ENOG502QU1W">
    <property type="taxonomic scope" value="Eukaryota"/>
</dbReference>
<dbReference type="InterPro" id="IPR040221">
    <property type="entry name" value="CDCA7/CDA7L"/>
</dbReference>
<dbReference type="PROSITE" id="PS50827">
    <property type="entry name" value="DDT"/>
    <property type="match status" value="1"/>
</dbReference>
<evidence type="ECO:0000256" key="4">
    <source>
        <dbReference type="ARBA" id="ARBA00022499"/>
    </source>
</evidence>
<dbReference type="GO" id="GO:0031010">
    <property type="term" value="C:ISWI-type complex"/>
    <property type="evidence" value="ECO:0007669"/>
    <property type="project" value="EnsemblPlants"/>
</dbReference>
<keyword evidence="9" id="KW-0539">Nucleus</keyword>
<evidence type="ECO:0000256" key="6">
    <source>
        <dbReference type="ARBA" id="ARBA00022843"/>
    </source>
</evidence>
<comment type="subcellular location">
    <subcellularLocation>
        <location evidence="2">Cytoplasm</location>
    </subcellularLocation>
    <subcellularLocation>
        <location evidence="1">Nucleus</location>
    </subcellularLocation>
</comment>
<keyword evidence="8" id="KW-0804">Transcription</keyword>
<dbReference type="InterPro" id="IPR028942">
    <property type="entry name" value="WHIM1_dom"/>
</dbReference>
<dbReference type="Proteomes" id="UP000030689">
    <property type="component" value="Unassembled WGS sequence"/>
</dbReference>
<protein>
    <recommendedName>
        <fullName evidence="10">DDT domain-containing protein</fullName>
    </recommendedName>
</protein>
<evidence type="ECO:0000256" key="3">
    <source>
        <dbReference type="ARBA" id="ARBA00022490"/>
    </source>
</evidence>
<keyword evidence="6" id="KW-0832">Ubl conjugation</keyword>
<keyword evidence="4" id="KW-1017">Isopeptide bond</keyword>
<dbReference type="InterPro" id="IPR018501">
    <property type="entry name" value="DDT_dom"/>
</dbReference>
<evidence type="ECO:0000256" key="1">
    <source>
        <dbReference type="ARBA" id="ARBA00004123"/>
    </source>
</evidence>
<dbReference type="KEGG" id="eus:EUTSA_v10028126mg"/>
<name>V4NL95_EUTSA</name>
<dbReference type="Pfam" id="PF10497">
    <property type="entry name" value="zf-4CXXC_R1"/>
    <property type="match status" value="1"/>
</dbReference>
<sequence length="470" mass="53327">MAVESMKQTRETTNRPNTAAEVRIEGSINGKTCHQCRQRRMDLVGSCVTKKRDKTCPMKFCPKCLLNRYGENAEEVASMNDWVCPKCRGNCNCSLCMKKRGQRPTGILVHTAKATGFSSVSELLKKEGADKFFYKKKVKPEDDVVASLLKLGEETTVVQNHVEVKKSKKSKREELKDVKNGCDEENAAVKKSKIMRTKPVLKKKEHQSAEVKKSKITITKPVLKKKEHQNAEVQKSKIARTKPVLKKKEHQIEEVKLPQGIDSITVSGIDLPPEDAGNVFQFLEFCSAFEKALDLRKGQAVCVIREMLSGRSKRRQQHSTLTQMIIQLLTVILEDRGETSVCLSANDDSWFTAIGECLLESEVQLDYFPPEMFQKGIDAYEKLDSSKRLNLLNFLCDETLGTSVMRNYIDEIVGRKKDILSQGCDDILRIKPVEVDENGFSLWRLKSYNEEPNLLLQDFGSWSEVCPHEK</sequence>
<evidence type="ECO:0000313" key="11">
    <source>
        <dbReference type="EMBL" id="ESQ47181.1"/>
    </source>
</evidence>
<dbReference type="OrthoDB" id="298344at2759"/>
<feature type="domain" description="DDT" evidence="10">
    <location>
        <begin position="273"/>
        <end position="338"/>
    </location>
</feature>
<dbReference type="OMA" id="CHQRRSD"/>
<evidence type="ECO:0000256" key="7">
    <source>
        <dbReference type="ARBA" id="ARBA00023015"/>
    </source>
</evidence>
<evidence type="ECO:0000256" key="5">
    <source>
        <dbReference type="ARBA" id="ARBA00022553"/>
    </source>
</evidence>
<dbReference type="STRING" id="72664.V4NL95"/>
<keyword evidence="7" id="KW-0805">Transcription regulation</keyword>
<dbReference type="PANTHER" id="PTHR31169:SF8">
    <property type="entry name" value="ZINC-FINGER DOMAIN OF MONOAMINE-OXIDASE A REPRESSOR R1 PROTEIN"/>
    <property type="match status" value="1"/>
</dbReference>
<evidence type="ECO:0000259" key="10">
    <source>
        <dbReference type="PROSITE" id="PS50827"/>
    </source>
</evidence>
<dbReference type="PANTHER" id="PTHR31169">
    <property type="entry name" value="OS05G0300700 PROTEIN"/>
    <property type="match status" value="1"/>
</dbReference>
<dbReference type="GO" id="GO:0005737">
    <property type="term" value="C:cytoplasm"/>
    <property type="evidence" value="ECO:0007669"/>
    <property type="project" value="UniProtKB-SubCell"/>
</dbReference>
<keyword evidence="5" id="KW-0597">Phosphoprotein</keyword>
<accession>V4NL95</accession>
<evidence type="ECO:0000256" key="2">
    <source>
        <dbReference type="ARBA" id="ARBA00004496"/>
    </source>
</evidence>
<evidence type="ECO:0000256" key="9">
    <source>
        <dbReference type="ARBA" id="ARBA00023242"/>
    </source>
</evidence>
<evidence type="ECO:0000313" key="12">
    <source>
        <dbReference type="Proteomes" id="UP000030689"/>
    </source>
</evidence>
<dbReference type="Gramene" id="ESQ47181">
    <property type="protein sequence ID" value="ESQ47181"/>
    <property type="gene ID" value="EUTSA_v10028126mg"/>
</dbReference>
<proteinExistence type="predicted"/>
<reference evidence="11 12" key="1">
    <citation type="journal article" date="2013" name="Front. Plant Sci.">
        <title>The Reference Genome of the Halophytic Plant Eutrema salsugineum.</title>
        <authorList>
            <person name="Yang R."/>
            <person name="Jarvis D.E."/>
            <person name="Chen H."/>
            <person name="Beilstein M.A."/>
            <person name="Grimwood J."/>
            <person name="Jenkins J."/>
            <person name="Shu S."/>
            <person name="Prochnik S."/>
            <person name="Xin M."/>
            <person name="Ma C."/>
            <person name="Schmutz J."/>
            <person name="Wing R.A."/>
            <person name="Mitchell-Olds T."/>
            <person name="Schumaker K.S."/>
            <person name="Wang X."/>
        </authorList>
    </citation>
    <scope>NUCLEOTIDE SEQUENCE [LARGE SCALE GENOMIC DNA]</scope>
</reference>
<dbReference type="GO" id="GO:0006355">
    <property type="term" value="P:regulation of DNA-templated transcription"/>
    <property type="evidence" value="ECO:0007669"/>
    <property type="project" value="InterPro"/>
</dbReference>